<evidence type="ECO:0000259" key="11">
    <source>
        <dbReference type="PROSITE" id="PS50011"/>
    </source>
</evidence>
<dbReference type="Gene3D" id="1.10.510.10">
    <property type="entry name" value="Transferase(Phosphotransferase) domain 1"/>
    <property type="match status" value="1"/>
</dbReference>
<feature type="domain" description="LIM zinc-binding" evidence="12">
    <location>
        <begin position="694"/>
        <end position="764"/>
    </location>
</feature>
<dbReference type="Gene3D" id="2.10.110.10">
    <property type="entry name" value="Cysteine Rich Protein"/>
    <property type="match status" value="3"/>
</dbReference>
<evidence type="ECO:0000256" key="4">
    <source>
        <dbReference type="ARBA" id="ARBA00022723"/>
    </source>
</evidence>
<dbReference type="PROSITE" id="PS00107">
    <property type="entry name" value="PROTEIN_KINASE_ATP"/>
    <property type="match status" value="1"/>
</dbReference>
<feature type="binding site" evidence="10">
    <location>
        <position position="40"/>
    </location>
    <ligand>
        <name>ATP</name>
        <dbReference type="ChEBI" id="CHEBI:30616"/>
    </ligand>
</feature>
<keyword evidence="5 10" id="KW-0547">Nucleotide-binding</keyword>
<proteinExistence type="inferred from homology"/>
<dbReference type="InterPro" id="IPR001245">
    <property type="entry name" value="Ser-Thr/Tyr_kinase_cat_dom"/>
</dbReference>
<keyword evidence="4 9" id="KW-0479">Metal-binding</keyword>
<dbReference type="InterPro" id="IPR017441">
    <property type="entry name" value="Protein_kinase_ATP_BS"/>
</dbReference>
<keyword evidence="9" id="KW-0440">LIM domain</keyword>
<evidence type="ECO:0000256" key="5">
    <source>
        <dbReference type="ARBA" id="ARBA00022741"/>
    </source>
</evidence>
<dbReference type="SMART" id="SM00220">
    <property type="entry name" value="S_TKc"/>
    <property type="match status" value="1"/>
</dbReference>
<dbReference type="Pfam" id="PF07714">
    <property type="entry name" value="PK_Tyr_Ser-Thr"/>
    <property type="match status" value="1"/>
</dbReference>
<name>A0A507FGI6_9FUNG</name>
<evidence type="ECO:0000256" key="7">
    <source>
        <dbReference type="ARBA" id="ARBA00022833"/>
    </source>
</evidence>
<keyword evidence="7 9" id="KW-0862">Zinc</keyword>
<accession>A0A507FGI6</accession>
<dbReference type="PROSITE" id="PS50023">
    <property type="entry name" value="LIM_DOMAIN_2"/>
    <property type="match status" value="2"/>
</dbReference>
<evidence type="ECO:0000256" key="8">
    <source>
        <dbReference type="ARBA" id="ARBA00022840"/>
    </source>
</evidence>
<dbReference type="Proteomes" id="UP000320333">
    <property type="component" value="Unassembled WGS sequence"/>
</dbReference>
<dbReference type="InterPro" id="IPR000719">
    <property type="entry name" value="Prot_kinase_dom"/>
</dbReference>
<evidence type="ECO:0000256" key="9">
    <source>
        <dbReference type="PROSITE-ProRule" id="PRU00125"/>
    </source>
</evidence>
<reference evidence="13 14" key="1">
    <citation type="journal article" date="2019" name="Sci. Rep.">
        <title>Comparative genomics of chytrid fungi reveal insights into the obligate biotrophic and pathogenic lifestyle of Synchytrium endobioticum.</title>
        <authorList>
            <person name="van de Vossenberg B.T.L.H."/>
            <person name="Warris S."/>
            <person name="Nguyen H.D.T."/>
            <person name="van Gent-Pelzer M.P.E."/>
            <person name="Joly D.L."/>
            <person name="van de Geest H.C."/>
            <person name="Bonants P.J.M."/>
            <person name="Smith D.S."/>
            <person name="Levesque C.A."/>
            <person name="van der Lee T.A.J."/>
        </authorList>
    </citation>
    <scope>NUCLEOTIDE SEQUENCE [LARGE SCALE GENOMIC DNA]</scope>
    <source>
        <strain evidence="13 14">CBS 675.73</strain>
    </source>
</reference>
<dbReference type="PANTHER" id="PTHR44329">
    <property type="entry name" value="SERINE/THREONINE-PROTEIN KINASE TNNI3K-RELATED"/>
    <property type="match status" value="1"/>
</dbReference>
<evidence type="ECO:0000313" key="13">
    <source>
        <dbReference type="EMBL" id="TPX74438.1"/>
    </source>
</evidence>
<dbReference type="STRING" id="246404.A0A507FGI6"/>
<keyword evidence="6" id="KW-0418">Kinase</keyword>
<evidence type="ECO:0000256" key="1">
    <source>
        <dbReference type="ARBA" id="ARBA00005843"/>
    </source>
</evidence>
<dbReference type="PROSITE" id="PS50011">
    <property type="entry name" value="PROTEIN_KINASE_DOM"/>
    <property type="match status" value="1"/>
</dbReference>
<dbReference type="SUPFAM" id="SSF56112">
    <property type="entry name" value="Protein kinase-like (PK-like)"/>
    <property type="match status" value="1"/>
</dbReference>
<evidence type="ECO:0000256" key="6">
    <source>
        <dbReference type="ARBA" id="ARBA00022777"/>
    </source>
</evidence>
<dbReference type="GO" id="GO:0005524">
    <property type="term" value="F:ATP binding"/>
    <property type="evidence" value="ECO:0007669"/>
    <property type="project" value="UniProtKB-UniRule"/>
</dbReference>
<feature type="domain" description="Protein kinase" evidence="11">
    <location>
        <begin position="13"/>
        <end position="287"/>
    </location>
</feature>
<protein>
    <recommendedName>
        <fullName evidence="15">Protein kinase domain-containing protein</fullName>
    </recommendedName>
</protein>
<dbReference type="InterPro" id="IPR001781">
    <property type="entry name" value="Znf_LIM"/>
</dbReference>
<comment type="caution">
    <text evidence="13">The sequence shown here is derived from an EMBL/GenBank/DDBJ whole genome shotgun (WGS) entry which is preliminary data.</text>
</comment>
<sequence>MDNSHIPASAVRIDRTKVLGKGSFGIVYAATYNSRSVAVKCLVGMDTVVARRAFENEARQWLSLNHDHIVSLLGISVFNDTEENVVGSVEATQDQMLVMERMSTSVYTAIYSHTVPPLEKRLRWVSQTASAFRYLHHECNPPVLHLDLKPDNILIDNDGKAQVADFGLARVQRLTTSYTANSIQTRRHGAYLYAPPESFEMRYRPTTKHDVYCFAMSMYEILGLQFPFFGEDITHAKDWVKRGERPEQPETAPIPEHCWELIVKCWDHTPALRPDFIQIMDSIQSWIPEEAQPQTVHSNHSDFWNQLQISTDDTIVATLPKTPKAASRLCNACYLSISGHGYVRAGEVFYHIDCFRCKDCNCDIIEKYFPHYPIPGDKKTLVAYCELHYFTLLNLICAKCGKALRGTHVNVEGKKFHLEHFCCQADGCDKTFREKDSYYLQNDKILCAAHYSRSAQNCRGCNVPVMKEFVAHKEKMNLKTTDDAATFQWHPNCSQLYRLWGAKLKIAPHSLRDGANDPAEFETQISGVLTNVFRVMTIFDDKFTAVLAEICKHYARKDLIELCKTSYVLVDCVGVIFKCLEHIAKQTAIKNQQEADTKFKGVSQITQELMVFFWLLINPPEVKSKAELERGAQHLHQTAKAILKHSLRQTFSVEISVQSDAFLAALLLQLVSVFDLSPPSSAVLKQALPPKDSEKCKSCSKSVDTECFKSLSDAHIWHSSRSCFTCSYCGLFLDAESSDGKAAACDEATGALYCGYHSQRVGGRLQAIKRVSQLDHALYCIHGAVGTLFSLVIIKEQ</sequence>
<dbReference type="GO" id="GO:0046872">
    <property type="term" value="F:metal ion binding"/>
    <property type="evidence" value="ECO:0007669"/>
    <property type="project" value="UniProtKB-KW"/>
</dbReference>
<comment type="similarity">
    <text evidence="1">Belongs to the protein kinase superfamily. TKL Ser/Thr protein kinase family.</text>
</comment>
<dbReference type="InterPro" id="IPR008271">
    <property type="entry name" value="Ser/Thr_kinase_AS"/>
</dbReference>
<dbReference type="PANTHER" id="PTHR44329:SF288">
    <property type="entry name" value="MITOGEN-ACTIVATED PROTEIN KINASE KINASE KINASE 20"/>
    <property type="match status" value="1"/>
</dbReference>
<evidence type="ECO:0000256" key="2">
    <source>
        <dbReference type="ARBA" id="ARBA00022527"/>
    </source>
</evidence>
<keyword evidence="8 10" id="KW-0067">ATP-binding</keyword>
<dbReference type="SMART" id="SM00132">
    <property type="entry name" value="LIM"/>
    <property type="match status" value="3"/>
</dbReference>
<evidence type="ECO:0000256" key="10">
    <source>
        <dbReference type="PROSITE-ProRule" id="PRU10141"/>
    </source>
</evidence>
<keyword evidence="3" id="KW-0808">Transferase</keyword>
<dbReference type="GO" id="GO:0004674">
    <property type="term" value="F:protein serine/threonine kinase activity"/>
    <property type="evidence" value="ECO:0007669"/>
    <property type="project" value="UniProtKB-KW"/>
</dbReference>
<dbReference type="InterPro" id="IPR051681">
    <property type="entry name" value="Ser/Thr_Kinases-Pseudokinases"/>
</dbReference>
<dbReference type="SUPFAM" id="SSF57716">
    <property type="entry name" value="Glucocorticoid receptor-like (DNA-binding domain)"/>
    <property type="match status" value="1"/>
</dbReference>
<dbReference type="OrthoDB" id="5581784at2759"/>
<gene>
    <name evidence="13" type="ORF">CcCBS67573_g04293</name>
</gene>
<evidence type="ECO:0000256" key="3">
    <source>
        <dbReference type="ARBA" id="ARBA00022679"/>
    </source>
</evidence>
<evidence type="ECO:0000259" key="12">
    <source>
        <dbReference type="PROSITE" id="PS50023"/>
    </source>
</evidence>
<feature type="domain" description="LIM zinc-binding" evidence="12">
    <location>
        <begin position="328"/>
        <end position="395"/>
    </location>
</feature>
<evidence type="ECO:0008006" key="15">
    <source>
        <dbReference type="Google" id="ProtNLM"/>
    </source>
</evidence>
<evidence type="ECO:0000313" key="14">
    <source>
        <dbReference type="Proteomes" id="UP000320333"/>
    </source>
</evidence>
<dbReference type="PROSITE" id="PS00108">
    <property type="entry name" value="PROTEIN_KINASE_ST"/>
    <property type="match status" value="1"/>
</dbReference>
<keyword evidence="2" id="KW-0723">Serine/threonine-protein kinase</keyword>
<organism evidence="13 14">
    <name type="scientific">Chytriomyces confervae</name>
    <dbReference type="NCBI Taxonomy" id="246404"/>
    <lineage>
        <taxon>Eukaryota</taxon>
        <taxon>Fungi</taxon>
        <taxon>Fungi incertae sedis</taxon>
        <taxon>Chytridiomycota</taxon>
        <taxon>Chytridiomycota incertae sedis</taxon>
        <taxon>Chytridiomycetes</taxon>
        <taxon>Chytridiales</taxon>
        <taxon>Chytriomycetaceae</taxon>
        <taxon>Chytriomyces</taxon>
    </lineage>
</organism>
<keyword evidence="14" id="KW-1185">Reference proteome</keyword>
<dbReference type="AlphaFoldDB" id="A0A507FGI6"/>
<dbReference type="EMBL" id="QEAP01000126">
    <property type="protein sequence ID" value="TPX74438.1"/>
    <property type="molecule type" value="Genomic_DNA"/>
</dbReference>
<dbReference type="Pfam" id="PF00412">
    <property type="entry name" value="LIM"/>
    <property type="match status" value="2"/>
</dbReference>
<dbReference type="InterPro" id="IPR011009">
    <property type="entry name" value="Kinase-like_dom_sf"/>
</dbReference>